<dbReference type="InterPro" id="IPR042847">
    <property type="entry name" value="EFC12"/>
</dbReference>
<dbReference type="SUPFAM" id="SSF47473">
    <property type="entry name" value="EF-hand"/>
    <property type="match status" value="1"/>
</dbReference>
<dbReference type="GeneTree" id="ENSGT00390000014874"/>
<dbReference type="PROSITE" id="PS50222">
    <property type="entry name" value="EF_HAND_2"/>
    <property type="match status" value="1"/>
</dbReference>
<reference evidence="3" key="2">
    <citation type="submission" date="2025-09" db="UniProtKB">
        <authorList>
            <consortium name="Ensembl"/>
        </authorList>
    </citation>
    <scope>IDENTIFICATION</scope>
</reference>
<dbReference type="Proteomes" id="UP000694540">
    <property type="component" value="Unplaced"/>
</dbReference>
<organism evidence="3 4">
    <name type="scientific">Catagonus wagneri</name>
    <name type="common">Chacoan peccary</name>
    <dbReference type="NCBI Taxonomy" id="51154"/>
    <lineage>
        <taxon>Eukaryota</taxon>
        <taxon>Metazoa</taxon>
        <taxon>Chordata</taxon>
        <taxon>Craniata</taxon>
        <taxon>Vertebrata</taxon>
        <taxon>Euteleostomi</taxon>
        <taxon>Mammalia</taxon>
        <taxon>Eutheria</taxon>
        <taxon>Laurasiatheria</taxon>
        <taxon>Artiodactyla</taxon>
        <taxon>Suina</taxon>
        <taxon>Tayassuidae</taxon>
        <taxon>Catagonus</taxon>
    </lineage>
</organism>
<proteinExistence type="predicted"/>
<dbReference type="PANTHER" id="PTHR47225:SF1">
    <property type="entry name" value="EF-HAND CALCIUM-BINDING DOMAIN-CONTAINING PROTEIN 12"/>
    <property type="match status" value="1"/>
</dbReference>
<gene>
    <name evidence="3" type="primary">EFCAB12</name>
</gene>
<dbReference type="GO" id="GO:0005509">
    <property type="term" value="F:calcium ion binding"/>
    <property type="evidence" value="ECO:0007669"/>
    <property type="project" value="InterPro"/>
</dbReference>
<evidence type="ECO:0000259" key="2">
    <source>
        <dbReference type="PROSITE" id="PS50222"/>
    </source>
</evidence>
<evidence type="ECO:0000313" key="3">
    <source>
        <dbReference type="Ensembl" id="ENSCWAP00000023881.1"/>
    </source>
</evidence>
<dbReference type="Ensembl" id="ENSCWAT00000025884.1">
    <property type="protein sequence ID" value="ENSCWAP00000023881.1"/>
    <property type="gene ID" value="ENSCWAG00000018153.1"/>
</dbReference>
<feature type="compositionally biased region" description="Low complexity" evidence="1">
    <location>
        <begin position="283"/>
        <end position="295"/>
    </location>
</feature>
<dbReference type="InterPro" id="IPR011992">
    <property type="entry name" value="EF-hand-dom_pair"/>
</dbReference>
<sequence length="574" mass="66462">MDDSSEEYEALFRSLLAFYQSKSLSDNENAGKDPVFNPELVIAHCFKQFKQEDFQLPRSRRRIFILPPKEDAMPTNPTPLPQAPPQPTPSLEALEVGDVREQPEDSIWLSQRLKLRQDLESFGNVEKWLQNKPRLTPSEARFLHQIHTERDERLMSQLATTDRATKKKSLRPSRLLMPQLRLPRPSALSALYSYLHSHKIKILEIFNKVNRGETQRISREEFITALKAVGAPLKSRDVEDIVIYLSSLGKHNSVTTDNLTSTYKQWSLAQQKSTLATASEYYTPAKQSTSPQSPSKKQRDNLTPQPPKMDLLTVPTVDLTEARPTTLEEMEDIGKRYHERKRQSKLEVPSIQYTERCRLVRSGNQHFDEHCLPPTTQGEMGEIISRSRTDTFLVYLQCWKLCEAYGLPLTEDVLVRALMYPGDKIIFQKNQVRPIRQPGGYYSDLRTFSPNLALLRSQSASQPADKKPDKKVPKKTKKIHFKEFEEFTRKLKEKRPSGPQRTHPNFFWPGHLLDKLQLYLPTMTVDRSLALFSCVQHPPQAYSATYHSNRWWPIKAMNYMSCAYYNDPKIYHTN</sequence>
<dbReference type="AlphaFoldDB" id="A0A8C3YLI3"/>
<dbReference type="PANTHER" id="PTHR47225">
    <property type="entry name" value="EF-HAND CALCIUM-BINDING DOMAIN-CONTAINING PROTEIN 12"/>
    <property type="match status" value="1"/>
</dbReference>
<evidence type="ECO:0000256" key="1">
    <source>
        <dbReference type="SAM" id="MobiDB-lite"/>
    </source>
</evidence>
<accession>A0A8C3YLI3</accession>
<keyword evidence="4" id="KW-1185">Reference proteome</keyword>
<dbReference type="InterPro" id="IPR002048">
    <property type="entry name" value="EF_hand_dom"/>
</dbReference>
<feature type="region of interest" description="Disordered" evidence="1">
    <location>
        <begin position="282"/>
        <end position="310"/>
    </location>
</feature>
<name>A0A8C3YLI3_9CETA</name>
<feature type="domain" description="EF-hand" evidence="2">
    <location>
        <begin position="197"/>
        <end position="232"/>
    </location>
</feature>
<reference evidence="3" key="1">
    <citation type="submission" date="2025-08" db="UniProtKB">
        <authorList>
            <consortium name="Ensembl"/>
        </authorList>
    </citation>
    <scope>IDENTIFICATION</scope>
</reference>
<protein>
    <submittedName>
        <fullName evidence="3">EF-hand calcium binding domain 12</fullName>
    </submittedName>
</protein>
<evidence type="ECO:0000313" key="4">
    <source>
        <dbReference type="Proteomes" id="UP000694540"/>
    </source>
</evidence>